<proteinExistence type="predicted"/>
<organism evidence="2 3">
    <name type="scientific">Candidatus Opimibacter skivensis</name>
    <dbReference type="NCBI Taxonomy" id="2982028"/>
    <lineage>
        <taxon>Bacteria</taxon>
        <taxon>Pseudomonadati</taxon>
        <taxon>Bacteroidota</taxon>
        <taxon>Saprospiria</taxon>
        <taxon>Saprospirales</taxon>
        <taxon>Saprospiraceae</taxon>
        <taxon>Candidatus Opimibacter</taxon>
    </lineage>
</organism>
<dbReference type="AlphaFoldDB" id="A0A9D7SUK8"/>
<dbReference type="Proteomes" id="UP000808337">
    <property type="component" value="Unassembled WGS sequence"/>
</dbReference>
<gene>
    <name evidence="2" type="ORF">IPP15_08020</name>
</gene>
<dbReference type="InterPro" id="IPR029058">
    <property type="entry name" value="AB_hydrolase_fold"/>
</dbReference>
<comment type="caution">
    <text evidence="2">The sequence shown here is derived from an EMBL/GenBank/DDBJ whole genome shotgun (WGS) entry which is preliminary data.</text>
</comment>
<evidence type="ECO:0000313" key="3">
    <source>
        <dbReference type="Proteomes" id="UP000808337"/>
    </source>
</evidence>
<feature type="compositionally biased region" description="Basic and acidic residues" evidence="1">
    <location>
        <begin position="228"/>
        <end position="245"/>
    </location>
</feature>
<reference evidence="2 3" key="1">
    <citation type="submission" date="2020-10" db="EMBL/GenBank/DDBJ databases">
        <title>Connecting structure to function with the recovery of over 1000 high-quality activated sludge metagenome-assembled genomes encoding full-length rRNA genes using long-read sequencing.</title>
        <authorList>
            <person name="Singleton C.M."/>
            <person name="Petriglieri F."/>
            <person name="Kristensen J.M."/>
            <person name="Kirkegaard R.H."/>
            <person name="Michaelsen T.Y."/>
            <person name="Andersen M.H."/>
            <person name="Karst S.M."/>
            <person name="Dueholm M.S."/>
            <person name="Nielsen P.H."/>
            <person name="Albertsen M."/>
        </authorList>
    </citation>
    <scope>NUCLEOTIDE SEQUENCE [LARGE SCALE GENOMIC DNA]</scope>
    <source>
        <strain evidence="2">Ribe_18-Q3-R11-54_MAXAC.273</strain>
    </source>
</reference>
<name>A0A9D7SUK8_9BACT</name>
<dbReference type="EMBL" id="JADKGY010000006">
    <property type="protein sequence ID" value="MBK9982356.1"/>
    <property type="molecule type" value="Genomic_DNA"/>
</dbReference>
<accession>A0A9D7SUK8</accession>
<dbReference type="SUPFAM" id="SSF53474">
    <property type="entry name" value="alpha/beta-Hydrolases"/>
    <property type="match status" value="1"/>
</dbReference>
<feature type="region of interest" description="Disordered" evidence="1">
    <location>
        <begin position="213"/>
        <end position="245"/>
    </location>
</feature>
<sequence length="245" mass="26993">MFQGVVEAYNEVIDFDFMTDTGVRSDSLSIPIVRPPVVLVHGTYSDPEKAWKTPIAGGISFYDRLVSEGFKVFTVNYKETNGSVGFTSDHTGFADNAKVVWGDVYPENTGGIKDALVYYRDSLKIAATQADVIGHSLGGILPRVYASSYFNPDYKRKENFMQGDISRLVTIASTHFGSHLGELQTFLNGLTPFDISTLSWRLQAAQFFSSVQPGNAVMDQPPTRSHHPSAEQKPRTPHGHKDAAL</sequence>
<protein>
    <recommendedName>
        <fullName evidence="4">Lipase</fullName>
    </recommendedName>
</protein>
<evidence type="ECO:0000256" key="1">
    <source>
        <dbReference type="SAM" id="MobiDB-lite"/>
    </source>
</evidence>
<evidence type="ECO:0008006" key="4">
    <source>
        <dbReference type="Google" id="ProtNLM"/>
    </source>
</evidence>
<dbReference type="Gene3D" id="3.40.50.1820">
    <property type="entry name" value="alpha/beta hydrolase"/>
    <property type="match status" value="1"/>
</dbReference>
<evidence type="ECO:0000313" key="2">
    <source>
        <dbReference type="EMBL" id="MBK9982356.1"/>
    </source>
</evidence>